<keyword evidence="1" id="KW-1133">Transmembrane helix</keyword>
<comment type="caution">
    <text evidence="3">The sequence shown here is derived from an EMBL/GenBank/DDBJ whole genome shotgun (WGS) entry which is preliminary data.</text>
</comment>
<evidence type="ECO:0000256" key="1">
    <source>
        <dbReference type="SAM" id="Phobius"/>
    </source>
</evidence>
<dbReference type="EMBL" id="BAABHK010000004">
    <property type="protein sequence ID" value="GAA4626783.1"/>
    <property type="molecule type" value="Genomic_DNA"/>
</dbReference>
<evidence type="ECO:0008006" key="5">
    <source>
        <dbReference type="Google" id="ProtNLM"/>
    </source>
</evidence>
<sequence>MKRFVSTIFGAMLLGAALAAPTMLMPWSIKKFLAGVAVAVVAVYGMVVYLRKQGQGSKGGKTSP</sequence>
<accession>A0ABP8UB17</accession>
<evidence type="ECO:0000313" key="3">
    <source>
        <dbReference type="EMBL" id="GAA4626783.1"/>
    </source>
</evidence>
<feature type="signal peptide" evidence="2">
    <location>
        <begin position="1"/>
        <end position="19"/>
    </location>
</feature>
<gene>
    <name evidence="3" type="ORF">GCM10023196_036430</name>
</gene>
<dbReference type="Proteomes" id="UP001501442">
    <property type="component" value="Unassembled WGS sequence"/>
</dbReference>
<keyword evidence="1" id="KW-0472">Membrane</keyword>
<feature type="transmembrane region" description="Helical" evidence="1">
    <location>
        <begin position="29"/>
        <end position="50"/>
    </location>
</feature>
<keyword evidence="2" id="KW-0732">Signal</keyword>
<feature type="chain" id="PRO_5045083407" description="Secreted protein" evidence="2">
    <location>
        <begin position="20"/>
        <end position="64"/>
    </location>
</feature>
<evidence type="ECO:0000256" key="2">
    <source>
        <dbReference type="SAM" id="SignalP"/>
    </source>
</evidence>
<keyword evidence="4" id="KW-1185">Reference proteome</keyword>
<protein>
    <recommendedName>
        <fullName evidence="5">Secreted protein</fullName>
    </recommendedName>
</protein>
<name>A0ABP8UB17_9ACTN</name>
<organism evidence="3 4">
    <name type="scientific">Actinoallomurus vinaceus</name>
    <dbReference type="NCBI Taxonomy" id="1080074"/>
    <lineage>
        <taxon>Bacteria</taxon>
        <taxon>Bacillati</taxon>
        <taxon>Actinomycetota</taxon>
        <taxon>Actinomycetes</taxon>
        <taxon>Streptosporangiales</taxon>
        <taxon>Thermomonosporaceae</taxon>
        <taxon>Actinoallomurus</taxon>
    </lineage>
</organism>
<proteinExistence type="predicted"/>
<dbReference type="RefSeq" id="WP_345432029.1">
    <property type="nucleotide sequence ID" value="NZ_BAABHK010000004.1"/>
</dbReference>
<keyword evidence="1" id="KW-0812">Transmembrane</keyword>
<reference evidence="4" key="1">
    <citation type="journal article" date="2019" name="Int. J. Syst. Evol. Microbiol.">
        <title>The Global Catalogue of Microorganisms (GCM) 10K type strain sequencing project: providing services to taxonomists for standard genome sequencing and annotation.</title>
        <authorList>
            <consortium name="The Broad Institute Genomics Platform"/>
            <consortium name="The Broad Institute Genome Sequencing Center for Infectious Disease"/>
            <person name="Wu L."/>
            <person name="Ma J."/>
        </authorList>
    </citation>
    <scope>NUCLEOTIDE SEQUENCE [LARGE SCALE GENOMIC DNA]</scope>
    <source>
        <strain evidence="4">JCM 17939</strain>
    </source>
</reference>
<evidence type="ECO:0000313" key="4">
    <source>
        <dbReference type="Proteomes" id="UP001501442"/>
    </source>
</evidence>